<name>A0A9N9TCF1_DIABA</name>
<keyword evidence="4" id="KW-0677">Repeat</keyword>
<keyword evidence="7" id="KW-0472">Membrane</keyword>
<dbReference type="FunFam" id="2.60.40.10:FF:000333">
    <property type="entry name" value="Down syndrome cell adhesion molecule"/>
    <property type="match status" value="1"/>
</dbReference>
<keyword evidence="2" id="KW-0812">Transmembrane</keyword>
<dbReference type="InterPro" id="IPR003598">
    <property type="entry name" value="Ig_sub2"/>
</dbReference>
<evidence type="ECO:0000313" key="12">
    <source>
        <dbReference type="Proteomes" id="UP001153709"/>
    </source>
</evidence>
<dbReference type="GO" id="GO:0043025">
    <property type="term" value="C:neuronal cell body"/>
    <property type="evidence" value="ECO:0007669"/>
    <property type="project" value="TreeGrafter"/>
</dbReference>
<keyword evidence="8" id="KW-1015">Disulfide bond</keyword>
<evidence type="ECO:0000256" key="3">
    <source>
        <dbReference type="ARBA" id="ARBA00022729"/>
    </source>
</evidence>
<dbReference type="SMART" id="SM00408">
    <property type="entry name" value="IGc2"/>
    <property type="match status" value="2"/>
</dbReference>
<dbReference type="OrthoDB" id="5982258at2759"/>
<evidence type="ECO:0000256" key="1">
    <source>
        <dbReference type="ARBA" id="ARBA00004167"/>
    </source>
</evidence>
<dbReference type="InterPro" id="IPR050958">
    <property type="entry name" value="Cell_Adh-Cytoskel_Orgn"/>
</dbReference>
<dbReference type="SMART" id="SM00409">
    <property type="entry name" value="IG"/>
    <property type="match status" value="2"/>
</dbReference>
<evidence type="ECO:0000313" key="11">
    <source>
        <dbReference type="EMBL" id="CAG9840563.1"/>
    </source>
</evidence>
<organism evidence="11 12">
    <name type="scientific">Diabrotica balteata</name>
    <name type="common">Banded cucumber beetle</name>
    <dbReference type="NCBI Taxonomy" id="107213"/>
    <lineage>
        <taxon>Eukaryota</taxon>
        <taxon>Metazoa</taxon>
        <taxon>Ecdysozoa</taxon>
        <taxon>Arthropoda</taxon>
        <taxon>Hexapoda</taxon>
        <taxon>Insecta</taxon>
        <taxon>Pterygota</taxon>
        <taxon>Neoptera</taxon>
        <taxon>Endopterygota</taxon>
        <taxon>Coleoptera</taxon>
        <taxon>Polyphaga</taxon>
        <taxon>Cucujiformia</taxon>
        <taxon>Chrysomeloidea</taxon>
        <taxon>Chrysomelidae</taxon>
        <taxon>Galerucinae</taxon>
        <taxon>Diabroticina</taxon>
        <taxon>Diabroticites</taxon>
        <taxon>Diabrotica</taxon>
    </lineage>
</organism>
<dbReference type="Proteomes" id="UP001153709">
    <property type="component" value="Chromosome 9"/>
</dbReference>
<reference evidence="11" key="1">
    <citation type="submission" date="2022-01" db="EMBL/GenBank/DDBJ databases">
        <authorList>
            <person name="King R."/>
        </authorList>
    </citation>
    <scope>NUCLEOTIDE SEQUENCE</scope>
</reference>
<dbReference type="InterPro" id="IPR013783">
    <property type="entry name" value="Ig-like_fold"/>
</dbReference>
<comment type="subcellular location">
    <subcellularLocation>
        <location evidence="1">Membrane</location>
        <topology evidence="1">Single-pass membrane protein</topology>
    </subcellularLocation>
</comment>
<dbReference type="FunFam" id="2.60.40.10:FF:000017">
    <property type="entry name" value="Down syndrome cell adhesion molecule b"/>
    <property type="match status" value="1"/>
</dbReference>
<dbReference type="GO" id="GO:0008046">
    <property type="term" value="F:axon guidance receptor activity"/>
    <property type="evidence" value="ECO:0007669"/>
    <property type="project" value="TreeGrafter"/>
</dbReference>
<feature type="domain" description="Ig-like" evidence="10">
    <location>
        <begin position="1"/>
        <end position="91"/>
    </location>
</feature>
<feature type="domain" description="Ig-like" evidence="10">
    <location>
        <begin position="94"/>
        <end position="187"/>
    </location>
</feature>
<gene>
    <name evidence="11" type="ORF">DIABBA_LOCUS13196</name>
</gene>
<dbReference type="PANTHER" id="PTHR45080:SF20">
    <property type="entry name" value="IG-LIKE DOMAIN-CONTAINING PROTEIN"/>
    <property type="match status" value="1"/>
</dbReference>
<dbReference type="InterPro" id="IPR003599">
    <property type="entry name" value="Ig_sub"/>
</dbReference>
<dbReference type="GO" id="GO:0030424">
    <property type="term" value="C:axon"/>
    <property type="evidence" value="ECO:0007669"/>
    <property type="project" value="TreeGrafter"/>
</dbReference>
<accession>A0A9N9TCF1</accession>
<evidence type="ECO:0000256" key="8">
    <source>
        <dbReference type="ARBA" id="ARBA00023157"/>
    </source>
</evidence>
<keyword evidence="9" id="KW-0393">Immunoglobulin domain</keyword>
<dbReference type="GO" id="GO:0007156">
    <property type="term" value="P:homophilic cell adhesion via plasma membrane adhesion molecules"/>
    <property type="evidence" value="ECO:0007669"/>
    <property type="project" value="TreeGrafter"/>
</dbReference>
<keyword evidence="6" id="KW-1133">Transmembrane helix</keyword>
<keyword evidence="12" id="KW-1185">Reference proteome</keyword>
<dbReference type="EMBL" id="OU898284">
    <property type="protein sequence ID" value="CAG9840563.1"/>
    <property type="molecule type" value="Genomic_DNA"/>
</dbReference>
<keyword evidence="3" id="KW-0732">Signal</keyword>
<dbReference type="PANTHER" id="PTHR45080">
    <property type="entry name" value="CONTACTIN 5"/>
    <property type="match status" value="1"/>
</dbReference>
<dbReference type="GO" id="GO:0050808">
    <property type="term" value="P:synapse organization"/>
    <property type="evidence" value="ECO:0007669"/>
    <property type="project" value="TreeGrafter"/>
</dbReference>
<dbReference type="Gene3D" id="2.60.40.10">
    <property type="entry name" value="Immunoglobulins"/>
    <property type="match status" value="2"/>
</dbReference>
<dbReference type="Pfam" id="PF07679">
    <property type="entry name" value="I-set"/>
    <property type="match status" value="2"/>
</dbReference>
<evidence type="ECO:0000256" key="6">
    <source>
        <dbReference type="ARBA" id="ARBA00022989"/>
    </source>
</evidence>
<evidence type="ECO:0000256" key="4">
    <source>
        <dbReference type="ARBA" id="ARBA00022737"/>
    </source>
</evidence>
<evidence type="ECO:0000256" key="7">
    <source>
        <dbReference type="ARBA" id="ARBA00023136"/>
    </source>
</evidence>
<dbReference type="SUPFAM" id="SSF48726">
    <property type="entry name" value="Immunoglobulin"/>
    <property type="match status" value="2"/>
</dbReference>
<evidence type="ECO:0000259" key="10">
    <source>
        <dbReference type="PROSITE" id="PS50835"/>
    </source>
</evidence>
<dbReference type="InterPro" id="IPR013098">
    <property type="entry name" value="Ig_I-set"/>
</dbReference>
<proteinExistence type="predicted"/>
<dbReference type="InterPro" id="IPR007110">
    <property type="entry name" value="Ig-like_dom"/>
</dbReference>
<protein>
    <recommendedName>
        <fullName evidence="10">Ig-like domain-containing protein</fullName>
    </recommendedName>
</protein>
<dbReference type="GO" id="GO:0005886">
    <property type="term" value="C:plasma membrane"/>
    <property type="evidence" value="ECO:0007669"/>
    <property type="project" value="TreeGrafter"/>
</dbReference>
<evidence type="ECO:0000256" key="2">
    <source>
        <dbReference type="ARBA" id="ARBA00022692"/>
    </source>
</evidence>
<sequence>MPIELPSFALRTGQLIKVVCTITEGDLPVTFEWELNSEPLANFPDITTTAIGKRMSILEIDSIAYHHAGNYTCSAKNHAGTAKYSSELLVNVPPQITPFDFGNTPIHSGQFVQVTCTAFEGDMPIKIDWLLNNVPISDFSDVSVSAVGKRTSFLAIDSVSYTHAGNYTCRAANKAGETTVTSELQVNGY</sequence>
<dbReference type="InterPro" id="IPR036179">
    <property type="entry name" value="Ig-like_dom_sf"/>
</dbReference>
<keyword evidence="5" id="KW-0130">Cell adhesion</keyword>
<evidence type="ECO:0000256" key="5">
    <source>
        <dbReference type="ARBA" id="ARBA00022889"/>
    </source>
</evidence>
<evidence type="ECO:0000256" key="9">
    <source>
        <dbReference type="ARBA" id="ARBA00023319"/>
    </source>
</evidence>
<dbReference type="AlphaFoldDB" id="A0A9N9TCF1"/>
<dbReference type="PROSITE" id="PS50835">
    <property type="entry name" value="IG_LIKE"/>
    <property type="match status" value="2"/>
</dbReference>